<dbReference type="EC" id="2.7.7.67" evidence="11"/>
<feature type="transmembrane region" description="Helical" evidence="11">
    <location>
        <begin position="55"/>
        <end position="76"/>
    </location>
</feature>
<comment type="subcellular location">
    <subcellularLocation>
        <location evidence="11">Cell membrane</location>
        <topology evidence="11">Multi-pass membrane protein</topology>
    </subcellularLocation>
</comment>
<dbReference type="EMBL" id="AEMG01000002">
    <property type="protein sequence ID" value="EFW93588.1"/>
    <property type="molecule type" value="Genomic_DNA"/>
</dbReference>
<protein>
    <recommendedName>
        <fullName evidence="11">CDP-archaeol synthase</fullName>
        <ecNumber evidence="11">2.7.7.67</ecNumber>
    </recommendedName>
    <alternativeName>
        <fullName evidence="11">CDP-2,3-bis-(O-geranylgeranyl)-sn-glycerol synthase</fullName>
    </alternativeName>
</protein>
<dbReference type="PATRIC" id="fig|797209.4.peg.90"/>
<comment type="similarity">
    <text evidence="11">Belongs to the CDP-archaeol synthase family.</text>
</comment>
<name>E7QNT5_HALPU</name>
<organism evidence="12 14">
    <name type="scientific">Haladaptatus paucihalophilus DX253</name>
    <dbReference type="NCBI Taxonomy" id="797209"/>
    <lineage>
        <taxon>Archaea</taxon>
        <taxon>Methanobacteriati</taxon>
        <taxon>Methanobacteriota</taxon>
        <taxon>Stenosarchaea group</taxon>
        <taxon>Halobacteria</taxon>
        <taxon>Halobacteriales</taxon>
        <taxon>Haladaptataceae</taxon>
        <taxon>Haladaptatus</taxon>
    </lineage>
</organism>
<comment type="pathway">
    <text evidence="11">Membrane lipid metabolism; glycerophospholipid metabolism.</text>
</comment>
<dbReference type="STRING" id="797209.GCA_000376445_02095"/>
<evidence type="ECO:0000256" key="10">
    <source>
        <dbReference type="ARBA" id="ARBA00023264"/>
    </source>
</evidence>
<evidence type="ECO:0000256" key="7">
    <source>
        <dbReference type="ARBA" id="ARBA00023098"/>
    </source>
</evidence>
<evidence type="ECO:0000256" key="1">
    <source>
        <dbReference type="ARBA" id="ARBA00022475"/>
    </source>
</evidence>
<dbReference type="EMBL" id="FRAN01000007">
    <property type="protein sequence ID" value="SHL44630.1"/>
    <property type="molecule type" value="Genomic_DNA"/>
</dbReference>
<proteinExistence type="inferred from homology"/>
<feature type="transmembrane region" description="Helical" evidence="11">
    <location>
        <begin position="132"/>
        <end position="150"/>
    </location>
</feature>
<evidence type="ECO:0000256" key="11">
    <source>
        <dbReference type="HAMAP-Rule" id="MF_01117"/>
    </source>
</evidence>
<keyword evidence="15" id="KW-1185">Reference proteome</keyword>
<evidence type="ECO:0000256" key="5">
    <source>
        <dbReference type="ARBA" id="ARBA00022842"/>
    </source>
</evidence>
<keyword evidence="1 11" id="KW-1003">Cell membrane</keyword>
<evidence type="ECO:0000313" key="15">
    <source>
        <dbReference type="Proteomes" id="UP000184203"/>
    </source>
</evidence>
<dbReference type="NCBIfam" id="NF003114">
    <property type="entry name" value="PRK04032.1"/>
    <property type="match status" value="1"/>
</dbReference>
<keyword evidence="6 11" id="KW-1133">Transmembrane helix</keyword>
<sequence length="187" mass="19583">MNLLGADVFETVAVAVWAMLPAYVPNNFAVLAGGGTPIDGGRTWNGKRILGDGKTWRGTAAGILAGAILALLLNAIRPTAAGALGVTLPDPFPAIVVFTLPAGAMLGDMTASFLKRRTGRERGAAFPGIDQLDFVVMSLLLTLLAAPGWTLETFELPVVVVVLVVTPLLHIVTNVIAYVLGLKNEPW</sequence>
<keyword evidence="8 11" id="KW-0472">Membrane</keyword>
<feature type="transmembrane region" description="Helical" evidence="11">
    <location>
        <begin position="12"/>
        <end position="34"/>
    </location>
</feature>
<comment type="catalytic activity">
    <reaction evidence="11">
        <text>2,3-bis-O-(geranylgeranyl)-sn-glycerol 1-phosphate + CTP + H(+) = CDP-2,3-bis-O-(geranylgeranyl)-sn-glycerol + diphosphate</text>
        <dbReference type="Rhea" id="RHEA:25690"/>
        <dbReference type="ChEBI" id="CHEBI:15378"/>
        <dbReference type="ChEBI" id="CHEBI:33019"/>
        <dbReference type="ChEBI" id="CHEBI:37563"/>
        <dbReference type="ChEBI" id="CHEBI:58837"/>
        <dbReference type="ChEBI" id="CHEBI:58838"/>
        <dbReference type="EC" id="2.7.7.67"/>
    </reaction>
</comment>
<keyword evidence="10 11" id="KW-1208">Phospholipid metabolism</keyword>
<dbReference type="Pfam" id="PF01864">
    <property type="entry name" value="CarS-like"/>
    <property type="match status" value="1"/>
</dbReference>
<dbReference type="HAMAP" id="MF_01117">
    <property type="entry name" value="CDP_archaeol_synth"/>
    <property type="match status" value="1"/>
</dbReference>
<keyword evidence="2 11" id="KW-0444">Lipid biosynthesis</keyword>
<evidence type="ECO:0000256" key="8">
    <source>
        <dbReference type="ARBA" id="ARBA00023136"/>
    </source>
</evidence>
<dbReference type="OrthoDB" id="45383at2157"/>
<dbReference type="eggNOG" id="arCOG04106">
    <property type="taxonomic scope" value="Archaea"/>
</dbReference>
<keyword evidence="7 11" id="KW-0443">Lipid metabolism</keyword>
<dbReference type="GO" id="GO:0043338">
    <property type="term" value="F:CDP-2,3-bis-(O-geranylgeranyl)-sn-glycerol synthase activity"/>
    <property type="evidence" value="ECO:0007669"/>
    <property type="project" value="UniProtKB-EC"/>
</dbReference>
<evidence type="ECO:0000313" key="12">
    <source>
        <dbReference type="EMBL" id="EFW93588.1"/>
    </source>
</evidence>
<dbReference type="GO" id="GO:0046474">
    <property type="term" value="P:glycerophospholipid biosynthetic process"/>
    <property type="evidence" value="ECO:0007669"/>
    <property type="project" value="UniProtKB-UniRule"/>
</dbReference>
<reference evidence="15" key="3">
    <citation type="submission" date="2016-11" db="EMBL/GenBank/DDBJ databases">
        <authorList>
            <person name="Varghese N."/>
            <person name="Submissions S."/>
        </authorList>
    </citation>
    <scope>NUCLEOTIDE SEQUENCE [LARGE SCALE GENOMIC DNA]</scope>
    <source>
        <strain evidence="15">DX253</strain>
    </source>
</reference>
<comment type="function">
    <text evidence="11">Catalyzes the formation of CDP-2,3-bis-(O-geranylgeranyl)-sn-glycerol (CDP-archaeol) from 2,3-bis-(O-geranylgeranyl)-sn-glycerol 1-phosphate (DGGGP) and CTP. This reaction is the third ether-bond-formation step in the biosynthesis of archaeal membrane lipids.</text>
</comment>
<reference evidence="13" key="2">
    <citation type="submission" date="2016-11" db="EMBL/GenBank/DDBJ databases">
        <authorList>
            <person name="Jaros S."/>
            <person name="Januszkiewicz K."/>
            <person name="Wedrychowicz H."/>
        </authorList>
    </citation>
    <scope>NUCLEOTIDE SEQUENCE [LARGE SCALE GENOMIC DNA]</scope>
    <source>
        <strain evidence="13">DX253</strain>
    </source>
</reference>
<keyword evidence="3 11" id="KW-0808">Transferase</keyword>
<evidence type="ECO:0000256" key="9">
    <source>
        <dbReference type="ARBA" id="ARBA00023209"/>
    </source>
</evidence>
<dbReference type="PANTHER" id="PTHR39650">
    <property type="entry name" value="CDP-ARCHAEOL SYNTHASE"/>
    <property type="match status" value="1"/>
</dbReference>
<keyword evidence="5 11" id="KW-0460">Magnesium</keyword>
<reference evidence="12 14" key="1">
    <citation type="journal article" date="2014" name="ISME J.">
        <title>Trehalose/2-sulfotrehalose biosynthesis and glycine-betaine uptake are widely spread mechanisms for osmoadaptation in the Halobacteriales.</title>
        <authorList>
            <person name="Youssef N.H."/>
            <person name="Savage-Ashlock K.N."/>
            <person name="McCully A.L."/>
            <person name="Luedtke B."/>
            <person name="Shaw E.I."/>
            <person name="Hoff W.D."/>
            <person name="Elshahed M.S."/>
        </authorList>
    </citation>
    <scope>NUCLEOTIDE SEQUENCE [LARGE SCALE GENOMIC DNA]</scope>
    <source>
        <strain evidence="12 14">DX253</strain>
    </source>
</reference>
<dbReference type="PANTHER" id="PTHR39650:SF1">
    <property type="entry name" value="CDP-ARCHAEOL SYNTHASE"/>
    <property type="match status" value="1"/>
</dbReference>
<evidence type="ECO:0000256" key="4">
    <source>
        <dbReference type="ARBA" id="ARBA00022692"/>
    </source>
</evidence>
<dbReference type="Proteomes" id="UP000003751">
    <property type="component" value="Unassembled WGS sequence"/>
</dbReference>
<gene>
    <name evidence="11" type="primary">carS</name>
    <name evidence="13" type="ORF">SAMN05444342_3814</name>
    <name evidence="12" type="ORF">ZOD2009_00555</name>
</gene>
<evidence type="ECO:0000256" key="3">
    <source>
        <dbReference type="ARBA" id="ARBA00022679"/>
    </source>
</evidence>
<evidence type="ECO:0000313" key="13">
    <source>
        <dbReference type="EMBL" id="SHL44630.1"/>
    </source>
</evidence>
<dbReference type="GO" id="GO:0005886">
    <property type="term" value="C:plasma membrane"/>
    <property type="evidence" value="ECO:0007669"/>
    <property type="project" value="UniProtKB-SubCell"/>
</dbReference>
<comment type="cofactor">
    <cofactor evidence="11">
        <name>Mg(2+)</name>
        <dbReference type="ChEBI" id="CHEBI:18420"/>
    </cofactor>
</comment>
<dbReference type="RefSeq" id="WP_007976007.1">
    <property type="nucleotide sequence ID" value="NZ_AEMG01000002.1"/>
</dbReference>
<evidence type="ECO:0000313" key="14">
    <source>
        <dbReference type="Proteomes" id="UP000003751"/>
    </source>
</evidence>
<evidence type="ECO:0000256" key="6">
    <source>
        <dbReference type="ARBA" id="ARBA00022989"/>
    </source>
</evidence>
<feature type="transmembrane region" description="Helical" evidence="11">
    <location>
        <begin position="91"/>
        <end position="111"/>
    </location>
</feature>
<dbReference type="Proteomes" id="UP000184203">
    <property type="component" value="Unassembled WGS sequence"/>
</dbReference>
<dbReference type="InterPro" id="IPR032690">
    <property type="entry name" value="CarS"/>
</dbReference>
<accession>E7QNT5</accession>
<evidence type="ECO:0000256" key="2">
    <source>
        <dbReference type="ARBA" id="ARBA00022516"/>
    </source>
</evidence>
<dbReference type="AlphaFoldDB" id="E7QNT5"/>
<feature type="transmembrane region" description="Helical" evidence="11">
    <location>
        <begin position="156"/>
        <end position="180"/>
    </location>
</feature>
<keyword evidence="4 11" id="KW-0812">Transmembrane</keyword>
<keyword evidence="9 11" id="KW-0594">Phospholipid biosynthesis</keyword>
<dbReference type="InterPro" id="IPR002726">
    <property type="entry name" value="CarS_archaea"/>
</dbReference>
<dbReference type="UniPathway" id="UPA00940"/>